<dbReference type="Proteomes" id="UP001500459">
    <property type="component" value="Unassembled WGS sequence"/>
</dbReference>
<dbReference type="Pfam" id="PF18962">
    <property type="entry name" value="Por_Secre_tail"/>
    <property type="match status" value="1"/>
</dbReference>
<proteinExistence type="predicted"/>
<feature type="domain" description="Secretion system C-terminal sorting" evidence="2">
    <location>
        <begin position="298"/>
        <end position="358"/>
    </location>
</feature>
<evidence type="ECO:0000313" key="4">
    <source>
        <dbReference type="Proteomes" id="UP001500459"/>
    </source>
</evidence>
<keyword evidence="1" id="KW-0732">Signal</keyword>
<evidence type="ECO:0000313" key="3">
    <source>
        <dbReference type="EMBL" id="GAA3513736.1"/>
    </source>
</evidence>
<reference evidence="4" key="1">
    <citation type="journal article" date="2019" name="Int. J. Syst. Evol. Microbiol.">
        <title>The Global Catalogue of Microorganisms (GCM) 10K type strain sequencing project: providing services to taxonomists for standard genome sequencing and annotation.</title>
        <authorList>
            <consortium name="The Broad Institute Genomics Platform"/>
            <consortium name="The Broad Institute Genome Sequencing Center for Infectious Disease"/>
            <person name="Wu L."/>
            <person name="Ma J."/>
        </authorList>
    </citation>
    <scope>NUCLEOTIDE SEQUENCE [LARGE SCALE GENOMIC DNA]</scope>
    <source>
        <strain evidence="4">JCM 17106</strain>
    </source>
</reference>
<evidence type="ECO:0000259" key="2">
    <source>
        <dbReference type="Pfam" id="PF18962"/>
    </source>
</evidence>
<dbReference type="RefSeq" id="WP_344928715.1">
    <property type="nucleotide sequence ID" value="NZ_BAABCW010000012.1"/>
</dbReference>
<dbReference type="InterPro" id="IPR026444">
    <property type="entry name" value="Secre_tail"/>
</dbReference>
<comment type="caution">
    <text evidence="3">The sequence shown here is derived from an EMBL/GenBank/DDBJ whole genome shotgun (WGS) entry which is preliminary data.</text>
</comment>
<dbReference type="SUPFAM" id="SSF51161">
    <property type="entry name" value="Trimeric LpxA-like enzymes"/>
    <property type="match status" value="1"/>
</dbReference>
<evidence type="ECO:0000256" key="1">
    <source>
        <dbReference type="ARBA" id="ARBA00022729"/>
    </source>
</evidence>
<gene>
    <name evidence="3" type="ORF">GCM10022393_29430</name>
</gene>
<name>A0ABP6UMX0_9FLAO</name>
<accession>A0ABP6UMX0</accession>
<sequence>MKTITFLFFAFISFYQYSQTTYTYTGVGDWNTEENWSPNYPGTTIEFEDEAIISEGSEVLISSVIINGTLINRGILENNSTITNNGTLINQNRYTSKSFLNNNGTIFNENTFNNNSFLINEGSITNNGQLNNNSFFVNNSDLFNNDIFVNNAIINGVNTAHTNDFELSQIFSPGDSSSPAIGTYTFGDDLTISRPAFISSHIGSISDTDLIQVNGVATLSGSLSIILLNDYDPEIGTNYTILNANTIQNTFDTVDFPDLGTDKEFRIIYNTDSVIVEVVDSKILSLEDINPDQSKVVVYPNPASDILYVKGLQKHEKIAIYSALGISMLESSLSPLEDHLIVDFLNKGSYFLSIGNTSYPFIKD</sequence>
<dbReference type="InterPro" id="IPR011004">
    <property type="entry name" value="Trimer_LpxA-like_sf"/>
</dbReference>
<keyword evidence="4" id="KW-1185">Reference proteome</keyword>
<dbReference type="EMBL" id="BAABCW010000012">
    <property type="protein sequence ID" value="GAA3513736.1"/>
    <property type="molecule type" value="Genomic_DNA"/>
</dbReference>
<protein>
    <recommendedName>
        <fullName evidence="2">Secretion system C-terminal sorting domain-containing protein</fullName>
    </recommendedName>
</protein>
<organism evidence="3 4">
    <name type="scientific">Aquimarina addita</name>
    <dbReference type="NCBI Taxonomy" id="870485"/>
    <lineage>
        <taxon>Bacteria</taxon>
        <taxon>Pseudomonadati</taxon>
        <taxon>Bacteroidota</taxon>
        <taxon>Flavobacteriia</taxon>
        <taxon>Flavobacteriales</taxon>
        <taxon>Flavobacteriaceae</taxon>
        <taxon>Aquimarina</taxon>
    </lineage>
</organism>